<dbReference type="Gene3D" id="3.40.50.300">
    <property type="entry name" value="P-loop containing nucleotide triphosphate hydrolases"/>
    <property type="match status" value="1"/>
</dbReference>
<dbReference type="AlphaFoldDB" id="C7RTE8"/>
<feature type="domain" description="Aminoglycoside phosphotransferase" evidence="1">
    <location>
        <begin position="127"/>
        <end position="277"/>
    </location>
</feature>
<dbReference type="STRING" id="522306.CAP2UW1_2800"/>
<proteinExistence type="predicted"/>
<accession>C7RTE8</accession>
<dbReference type="InterPro" id="IPR002575">
    <property type="entry name" value="Aminoglycoside_PTrfase"/>
</dbReference>
<dbReference type="InterPro" id="IPR011009">
    <property type="entry name" value="Kinase-like_dom_sf"/>
</dbReference>
<evidence type="ECO:0000313" key="2">
    <source>
        <dbReference type="EMBL" id="ACV36081.1"/>
    </source>
</evidence>
<protein>
    <recommendedName>
        <fullName evidence="1">Aminoglycoside phosphotransferase domain-containing protein</fullName>
    </recommendedName>
</protein>
<sequence length="499" mass="54842">MPRTRPLLIDALLDPARYPDRAAQVELVETHASWLLLAGEFAYKIKKPLTLPFLDYGTLDKRHACCTAELRLNRRFAPDIYLTVVPITGRPDEPQFAGSGTIIEYALKMRRFAEAGRLDHVCARGELRPQQISDLATTVATFHAQAASASPASAFGQPPQVLAQALENFGELQTLLPTDAEQEQERLARLAAWTQAEFERLAPSWVARKAGGRIRECHGDLHLGNLVLIDGRVTLFDCIEFSEDLRWIDVASELAFTYIDLLDQRQPGLAGWLINEWLSCSGDYDAAPVLRFYAVYRALVRAKVAAIRAAQAGDDPGQARAYLALADRLVSPQPARLIITHGLAGCGKSRAARRMLLSDPTATTLCLRSDVERKRLCGLAPASGSGSPLDGGIYTKDISELTYQRLYALAQILLAAGWSVIVDAAFLERCRRQAFRALAEDAGLAFSVLAPQATPAQLRARVRRRLAKGRDASEATLAVLEQQMHRVEALSPAELDLLL</sequence>
<name>C7RTE8_ACCRE</name>
<dbReference type="SUPFAM" id="SSF56112">
    <property type="entry name" value="Protein kinase-like (PK-like)"/>
    <property type="match status" value="1"/>
</dbReference>
<dbReference type="eggNOG" id="COG2187">
    <property type="taxonomic scope" value="Bacteria"/>
</dbReference>
<dbReference type="EMBL" id="CP001715">
    <property type="protein sequence ID" value="ACV36081.1"/>
    <property type="molecule type" value="Genomic_DNA"/>
</dbReference>
<dbReference type="InterPro" id="IPR052732">
    <property type="entry name" value="Cell-binding_unc_protein"/>
</dbReference>
<dbReference type="Pfam" id="PF13671">
    <property type="entry name" value="AAA_33"/>
    <property type="match status" value="1"/>
</dbReference>
<dbReference type="KEGG" id="app:CAP2UW1_2800"/>
<dbReference type="PANTHER" id="PTHR43883">
    <property type="entry name" value="SLR0207 PROTEIN"/>
    <property type="match status" value="1"/>
</dbReference>
<dbReference type="InterPro" id="IPR027417">
    <property type="entry name" value="P-loop_NTPase"/>
</dbReference>
<gene>
    <name evidence="2" type="ordered locus">CAP2UW1_2800</name>
</gene>
<dbReference type="PANTHER" id="PTHR43883:SF1">
    <property type="entry name" value="GLUCONOKINASE"/>
    <property type="match status" value="1"/>
</dbReference>
<dbReference type="SUPFAM" id="SSF52540">
    <property type="entry name" value="P-loop containing nucleoside triphosphate hydrolases"/>
    <property type="match status" value="1"/>
</dbReference>
<dbReference type="Gene3D" id="3.90.1200.10">
    <property type="match status" value="1"/>
</dbReference>
<dbReference type="eggNOG" id="COG0645">
    <property type="taxonomic scope" value="Bacteria"/>
</dbReference>
<dbReference type="Pfam" id="PF01636">
    <property type="entry name" value="APH"/>
    <property type="match status" value="1"/>
</dbReference>
<dbReference type="HOGENOM" id="CLU_026771_1_1_4"/>
<reference evidence="2" key="1">
    <citation type="submission" date="2009-08" db="EMBL/GenBank/DDBJ databases">
        <authorList>
            <consortium name="US DOE Joint Genome Institute"/>
            <person name="Lucas S."/>
            <person name="Copeland A."/>
            <person name="Lapidus A."/>
            <person name="Glavina del Rio T."/>
            <person name="Dalin E."/>
            <person name="Tice H."/>
            <person name="Bruce D."/>
            <person name="Barry K."/>
            <person name="Pitluck S."/>
            <person name="Lowry S."/>
            <person name="Larimer F."/>
            <person name="Land M."/>
            <person name="Hauser L."/>
            <person name="Kyrpides N."/>
            <person name="Ivanova N."/>
            <person name="McMahon K.D."/>
            <person name="Hugenholtz P."/>
        </authorList>
    </citation>
    <scope>NUCLEOTIDE SEQUENCE</scope>
    <source>
        <strain evidence="2">UW-1</strain>
    </source>
</reference>
<evidence type="ECO:0000259" key="1">
    <source>
        <dbReference type="Pfam" id="PF01636"/>
    </source>
</evidence>
<dbReference type="OrthoDB" id="9810277at2"/>
<reference evidence="2" key="2">
    <citation type="submission" date="2009-09" db="EMBL/GenBank/DDBJ databases">
        <title>Complete sequence of chromosome of Candidatus Accumulibacter phosphatis clade IIA str. UW-1.</title>
        <authorList>
            <consortium name="US DOE Joint Genome Institute"/>
            <person name="Martin H.G."/>
            <person name="Ivanova N."/>
            <person name="Kunin V."/>
            <person name="Warnecke F."/>
            <person name="Barry K."/>
            <person name="He S."/>
            <person name="Salamov A."/>
            <person name="Szeto E."/>
            <person name="Dalin E."/>
            <person name="Pangilinan J.L."/>
            <person name="Lapidus A."/>
            <person name="Lowry S."/>
            <person name="Kyrpides N.C."/>
            <person name="McMahon K.D."/>
            <person name="Hugenholtz P."/>
        </authorList>
    </citation>
    <scope>NUCLEOTIDE SEQUENCE [LARGE SCALE GENOMIC DNA]</scope>
    <source>
        <strain evidence="2">UW-1</strain>
    </source>
</reference>
<organism evidence="2">
    <name type="scientific">Accumulibacter regalis</name>
    <dbReference type="NCBI Taxonomy" id="522306"/>
    <lineage>
        <taxon>Bacteria</taxon>
        <taxon>Pseudomonadati</taxon>
        <taxon>Pseudomonadota</taxon>
        <taxon>Betaproteobacteria</taxon>
        <taxon>Candidatus Accumulibacter</taxon>
    </lineage>
</organism>